<dbReference type="Pfam" id="PF22014">
    <property type="entry name" value="DUF6932"/>
    <property type="match status" value="1"/>
</dbReference>
<dbReference type="InterPro" id="IPR053860">
    <property type="entry name" value="DUF6932"/>
</dbReference>
<gene>
    <name evidence="1" type="ORF">GUR47_20605</name>
</gene>
<dbReference type="RefSeq" id="WP_164459277.1">
    <property type="nucleotide sequence ID" value="NZ_JAAIFS010000004.1"/>
</dbReference>
<evidence type="ECO:0000313" key="1">
    <source>
        <dbReference type="EMBL" id="NEV89053.1"/>
    </source>
</evidence>
<proteinExistence type="predicted"/>
<sequence>MLPSFAANGFLPLGRYSLSVGEAEDMLVRAPEFQGSDTRQVLWDGLHNYLEPFFALEDLYADALDGRTLIHRVWLGGSFVSAKTDPGNIDATLLIDVEAERAVRGRPGSKWLTTAFQSRDNMLRKYGVSPVRVGYRPVGHVFRPERFTAEERTYFMERGVWDDWWQRCRLPGQADRSPSHESATPARGYLEVRL</sequence>
<comment type="caution">
    <text evidence="1">The sequence shown here is derived from an EMBL/GenBank/DDBJ whole genome shotgun (WGS) entry which is preliminary data.</text>
</comment>
<name>A0A6B3QLW9_STRTE</name>
<organism evidence="1">
    <name type="scientific">Streptomyces tendae</name>
    <dbReference type="NCBI Taxonomy" id="1932"/>
    <lineage>
        <taxon>Bacteria</taxon>
        <taxon>Bacillati</taxon>
        <taxon>Actinomycetota</taxon>
        <taxon>Actinomycetes</taxon>
        <taxon>Kitasatosporales</taxon>
        <taxon>Streptomycetaceae</taxon>
        <taxon>Streptomyces</taxon>
    </lineage>
</organism>
<dbReference type="AlphaFoldDB" id="A0A6B3QLW9"/>
<accession>A0A6B3QLW9</accession>
<dbReference type="EMBL" id="JAAIFS010000004">
    <property type="protein sequence ID" value="NEV89053.1"/>
    <property type="molecule type" value="Genomic_DNA"/>
</dbReference>
<protein>
    <submittedName>
        <fullName evidence="1">Uncharacterized protein</fullName>
    </submittedName>
</protein>
<reference evidence="1" key="1">
    <citation type="journal article" date="2020" name="Microorganisms">
        <title>Isolation, Genomic and Metabolomic Characterization of Streptomyces tendae VITAKN with Quorum Sensing Inhibitory Activity from Southern India.</title>
        <authorList>
            <person name="Ishaque N.M."/>
            <person name="Burgsdorf I."/>
            <person name="Limlingan Malit J.J."/>
            <person name="Saha S."/>
            <person name="Teta R."/>
            <person name="Ewe D."/>
            <person name="Kannabiran K."/>
            <person name="Hrouzek P."/>
            <person name="Steindler L."/>
            <person name="Costantino V."/>
            <person name="Saurav K."/>
        </authorList>
    </citation>
    <scope>NUCLEOTIDE SEQUENCE</scope>
    <source>
        <strain evidence="1">VITAKN</strain>
    </source>
</reference>